<comment type="subcellular location">
    <subcellularLocation>
        <location evidence="3">Cell membrane</location>
        <topology evidence="3">Lipid-anchor</topology>
        <topology evidence="3">GPI-anchor</topology>
    </subcellularLocation>
</comment>
<evidence type="ECO:0000256" key="5">
    <source>
        <dbReference type="ARBA" id="ARBA00022553"/>
    </source>
</evidence>
<dbReference type="PANTHER" id="PTHR11596:SF5">
    <property type="entry name" value="ALKALINE PHOSPHATASE"/>
    <property type="match status" value="1"/>
</dbReference>
<evidence type="ECO:0000256" key="11">
    <source>
        <dbReference type="ARBA" id="ARBA00023136"/>
    </source>
</evidence>
<evidence type="ECO:0000256" key="13">
    <source>
        <dbReference type="ARBA" id="ARBA00023288"/>
    </source>
</evidence>
<keyword evidence="6" id="KW-0336">GPI-anchor</keyword>
<dbReference type="InterPro" id="IPR017850">
    <property type="entry name" value="Alkaline_phosphatase_core_sf"/>
</dbReference>
<dbReference type="InterPro" id="IPR001952">
    <property type="entry name" value="Alkaline_phosphatase"/>
</dbReference>
<keyword evidence="7" id="KW-0479">Metal-binding</keyword>
<dbReference type="AlphaFoldDB" id="A0A3B0V244"/>
<evidence type="ECO:0000256" key="7">
    <source>
        <dbReference type="ARBA" id="ARBA00022723"/>
    </source>
</evidence>
<keyword evidence="8 14" id="KW-0378">Hydrolase</keyword>
<organism evidence="14">
    <name type="scientific">hydrothermal vent metagenome</name>
    <dbReference type="NCBI Taxonomy" id="652676"/>
    <lineage>
        <taxon>unclassified sequences</taxon>
        <taxon>metagenomes</taxon>
        <taxon>ecological metagenomes</taxon>
    </lineage>
</organism>
<gene>
    <name evidence="14" type="ORF">MNBD_GAMMA01-2292</name>
</gene>
<protein>
    <submittedName>
        <fullName evidence="14">Alkaline phosphatase</fullName>
        <ecNumber evidence="14">3.1.3.1</ecNumber>
    </submittedName>
</protein>
<keyword evidence="10" id="KW-0460">Magnesium</keyword>
<evidence type="ECO:0000256" key="4">
    <source>
        <dbReference type="ARBA" id="ARBA00022475"/>
    </source>
</evidence>
<reference evidence="14" key="1">
    <citation type="submission" date="2018-06" db="EMBL/GenBank/DDBJ databases">
        <authorList>
            <person name="Zhirakovskaya E."/>
        </authorList>
    </citation>
    <scope>NUCLEOTIDE SEQUENCE</scope>
</reference>
<keyword evidence="5" id="KW-0597">Phosphoprotein</keyword>
<dbReference type="GO" id="GO:0005886">
    <property type="term" value="C:plasma membrane"/>
    <property type="evidence" value="ECO:0007669"/>
    <property type="project" value="UniProtKB-SubCell"/>
</dbReference>
<keyword evidence="9" id="KW-0862">Zinc</keyword>
<evidence type="ECO:0000313" key="14">
    <source>
        <dbReference type="EMBL" id="VAW37605.1"/>
    </source>
</evidence>
<name>A0A3B0V244_9ZZZZ</name>
<keyword evidence="4" id="KW-1003">Cell membrane</keyword>
<accession>A0A3B0V244</accession>
<evidence type="ECO:0000256" key="3">
    <source>
        <dbReference type="ARBA" id="ARBA00004609"/>
    </source>
</evidence>
<dbReference type="GO" id="GO:0098552">
    <property type="term" value="C:side of membrane"/>
    <property type="evidence" value="ECO:0007669"/>
    <property type="project" value="UniProtKB-KW"/>
</dbReference>
<dbReference type="GO" id="GO:0004035">
    <property type="term" value="F:alkaline phosphatase activity"/>
    <property type="evidence" value="ECO:0007669"/>
    <property type="project" value="UniProtKB-EC"/>
</dbReference>
<dbReference type="SUPFAM" id="SSF53649">
    <property type="entry name" value="Alkaline phosphatase-like"/>
    <property type="match status" value="1"/>
</dbReference>
<evidence type="ECO:0000256" key="2">
    <source>
        <dbReference type="ARBA" id="ARBA00001947"/>
    </source>
</evidence>
<evidence type="ECO:0000256" key="9">
    <source>
        <dbReference type="ARBA" id="ARBA00022833"/>
    </source>
</evidence>
<evidence type="ECO:0000256" key="1">
    <source>
        <dbReference type="ARBA" id="ARBA00001946"/>
    </source>
</evidence>
<evidence type="ECO:0000256" key="6">
    <source>
        <dbReference type="ARBA" id="ARBA00022622"/>
    </source>
</evidence>
<keyword evidence="11" id="KW-0472">Membrane</keyword>
<dbReference type="GO" id="GO:0046872">
    <property type="term" value="F:metal ion binding"/>
    <property type="evidence" value="ECO:0007669"/>
    <property type="project" value="UniProtKB-KW"/>
</dbReference>
<evidence type="ECO:0000256" key="8">
    <source>
        <dbReference type="ARBA" id="ARBA00022801"/>
    </source>
</evidence>
<dbReference type="Pfam" id="PF00245">
    <property type="entry name" value="Alk_phosphatase"/>
    <property type="match status" value="1"/>
</dbReference>
<dbReference type="PRINTS" id="PR00113">
    <property type="entry name" value="ALKPHPHTASE"/>
</dbReference>
<proteinExistence type="predicted"/>
<dbReference type="Gene3D" id="3.40.720.10">
    <property type="entry name" value="Alkaline Phosphatase, subunit A"/>
    <property type="match status" value="1"/>
</dbReference>
<keyword evidence="13" id="KW-0449">Lipoprotein</keyword>
<dbReference type="SMART" id="SM00098">
    <property type="entry name" value="alkPPc"/>
    <property type="match status" value="1"/>
</dbReference>
<sequence>MTHFKLQIFTLLPLILIIQVATYASDVNKNHVATETAPKIESPNWWYQQGAGKVYQLAKENPFPKKAKNIILFIGDGMSVGTVTAARILEGQQQGETGEENQLSFDKFPQTALVKTYNTNLQTADSAGTMSAIMTGVKTKAGVVAYDGGVNMGDCTSGKGRKRMTLLEIAEKQGMSTGVVTTARLTHATPAATYAHAVSRYWEADADIPEAERNKGCKDIALQLIEFPYGDGLEVAMGGGRRNFLPKTKADPEYTLFRNGKRLDKRNLMQEWKNKYADSAVIWNQKQFDAIDVKTTKHLLGLFEPSHMQYEHDRLKDIAGEPSLTAMTEKSLQILKNTKKPFFLMVESGRIDHGHHAGNAHRALIDTIEFSNAIQVALDNINLAETLVIVTADHSHVFTMSGYPSRGNPILGLVKNPDKHGNPIDTIAKDTQNKPYTTLSYANGPGYVNGDKRPDLTHVDVQSPDYKQAAAIPLISETHSGEDVVIYATGAGSQTVHGTIEQNVIYHIMKYALDN</sequence>
<dbReference type="CDD" id="cd16012">
    <property type="entry name" value="ALP"/>
    <property type="match status" value="1"/>
</dbReference>
<dbReference type="EC" id="3.1.3.1" evidence="14"/>
<dbReference type="EMBL" id="UOEW01000174">
    <property type="protein sequence ID" value="VAW37605.1"/>
    <property type="molecule type" value="Genomic_DNA"/>
</dbReference>
<dbReference type="PANTHER" id="PTHR11596">
    <property type="entry name" value="ALKALINE PHOSPHATASE"/>
    <property type="match status" value="1"/>
</dbReference>
<comment type="cofactor">
    <cofactor evidence="1">
        <name>Mg(2+)</name>
        <dbReference type="ChEBI" id="CHEBI:18420"/>
    </cofactor>
</comment>
<dbReference type="FunFam" id="3.40.720.10:FF:000008">
    <property type="entry name" value="Alkaline phosphatase"/>
    <property type="match status" value="1"/>
</dbReference>
<keyword evidence="12" id="KW-0325">Glycoprotein</keyword>
<evidence type="ECO:0000256" key="12">
    <source>
        <dbReference type="ARBA" id="ARBA00023180"/>
    </source>
</evidence>
<evidence type="ECO:0000256" key="10">
    <source>
        <dbReference type="ARBA" id="ARBA00022842"/>
    </source>
</evidence>
<comment type="cofactor">
    <cofactor evidence="2">
        <name>Zn(2+)</name>
        <dbReference type="ChEBI" id="CHEBI:29105"/>
    </cofactor>
</comment>